<dbReference type="InterPro" id="IPR018062">
    <property type="entry name" value="HTH_AraC-typ_CS"/>
</dbReference>
<dbReference type="Proteomes" id="UP000186666">
    <property type="component" value="Unassembled WGS sequence"/>
</dbReference>
<dbReference type="PROSITE" id="PS01124">
    <property type="entry name" value="HTH_ARAC_FAMILY_2"/>
    <property type="match status" value="1"/>
</dbReference>
<dbReference type="GO" id="GO:0003677">
    <property type="term" value="F:DNA binding"/>
    <property type="evidence" value="ECO:0007669"/>
    <property type="project" value="UniProtKB-KW"/>
</dbReference>
<keyword evidence="6" id="KW-1185">Reference proteome</keyword>
<dbReference type="EMBL" id="FTNK01000034">
    <property type="protein sequence ID" value="SIR68995.1"/>
    <property type="molecule type" value="Genomic_DNA"/>
</dbReference>
<evidence type="ECO:0000313" key="5">
    <source>
        <dbReference type="EMBL" id="SIR68995.1"/>
    </source>
</evidence>
<dbReference type="Pfam" id="PF12833">
    <property type="entry name" value="HTH_18"/>
    <property type="match status" value="1"/>
</dbReference>
<keyword evidence="1" id="KW-0805">Transcription regulation</keyword>
<dbReference type="PRINTS" id="PR00032">
    <property type="entry name" value="HTHARAC"/>
</dbReference>
<dbReference type="SUPFAM" id="SSF46689">
    <property type="entry name" value="Homeodomain-like"/>
    <property type="match status" value="2"/>
</dbReference>
<dbReference type="SMART" id="SM00342">
    <property type="entry name" value="HTH_ARAC"/>
    <property type="match status" value="1"/>
</dbReference>
<evidence type="ECO:0000313" key="6">
    <source>
        <dbReference type="Proteomes" id="UP000186666"/>
    </source>
</evidence>
<dbReference type="RefSeq" id="WP_082867548.1">
    <property type="nucleotide sequence ID" value="NZ_FTNK01000034.1"/>
</dbReference>
<dbReference type="InterPro" id="IPR018060">
    <property type="entry name" value="HTH_AraC"/>
</dbReference>
<evidence type="ECO:0000256" key="2">
    <source>
        <dbReference type="ARBA" id="ARBA00023125"/>
    </source>
</evidence>
<comment type="caution">
    <text evidence="5">The sequence shown here is derived from an EMBL/GenBank/DDBJ whole genome shotgun (WGS) entry which is preliminary data.</text>
</comment>
<dbReference type="Gene3D" id="1.10.10.60">
    <property type="entry name" value="Homeodomain-like"/>
    <property type="match status" value="2"/>
</dbReference>
<evidence type="ECO:0000256" key="1">
    <source>
        <dbReference type="ARBA" id="ARBA00023015"/>
    </source>
</evidence>
<dbReference type="InterPro" id="IPR009057">
    <property type="entry name" value="Homeodomain-like_sf"/>
</dbReference>
<feature type="domain" description="HTH araC/xylS-type" evidence="4">
    <location>
        <begin position="315"/>
        <end position="413"/>
    </location>
</feature>
<dbReference type="PANTHER" id="PTHR43280">
    <property type="entry name" value="ARAC-FAMILY TRANSCRIPTIONAL REGULATOR"/>
    <property type="match status" value="1"/>
</dbReference>
<evidence type="ECO:0000259" key="4">
    <source>
        <dbReference type="PROSITE" id="PS01124"/>
    </source>
</evidence>
<sequence length="424" mass="49378">MMKNNQDFYTINKLIHDAYHVPIFLVSPDQLIQEKLSYGEVISHVHPHTADMLASLIATQDKEIQQIPVIKTTSLGEYYVVLYLVDDEERYLGKLIAGPFLLESYSEEVIVSLMYDVGAPRYQLEAWKHYFSKMAILNRKTMQHLGELMYYLVHHKRLDGEAMMKHQVSSILEQEEDEIEKEIGQELSQRRDHKTYHHELAQEESLFASIREGSVSRLITQLSTSDLPNNAVLSKKSHLRSQKNLAISAITLATRAAMKGDLLSELAYTLSDIYIQRVEELQNVKDVYKLQNEALIEFAERVDNSKTEQFSKEVAQCTYYIFNHLLEDLSLERLARHVNLTPSYLSTRFKKETGRSIVDHIQHERVYEAQKMLKFTSMSLSDICARLNFNDQSYFTRVFKKWCGVTPLQYRKKGETPMSRQYSR</sequence>
<dbReference type="PROSITE" id="PS00041">
    <property type="entry name" value="HTH_ARAC_FAMILY_1"/>
    <property type="match status" value="1"/>
</dbReference>
<reference evidence="5 6" key="1">
    <citation type="submission" date="2017-01" db="EMBL/GenBank/DDBJ databases">
        <authorList>
            <person name="Varghese N."/>
            <person name="Submissions S."/>
        </authorList>
    </citation>
    <scope>NUCLEOTIDE SEQUENCE [LARGE SCALE GENOMIC DNA]</scope>
    <source>
        <strain evidence="5 6">ATCC 23464</strain>
    </source>
</reference>
<accession>A0ABY1KE43</accession>
<evidence type="ECO:0000256" key="3">
    <source>
        <dbReference type="ARBA" id="ARBA00023163"/>
    </source>
</evidence>
<protein>
    <submittedName>
        <fullName evidence="5">AraC-type DNA-binding protein</fullName>
    </submittedName>
</protein>
<name>A0ABY1KE43_9BACL</name>
<dbReference type="InterPro" id="IPR020449">
    <property type="entry name" value="Tscrpt_reg_AraC-type_HTH"/>
</dbReference>
<organism evidence="5 6">
    <name type="scientific">Paenibacillus macquariensis</name>
    <dbReference type="NCBI Taxonomy" id="948756"/>
    <lineage>
        <taxon>Bacteria</taxon>
        <taxon>Bacillati</taxon>
        <taxon>Bacillota</taxon>
        <taxon>Bacilli</taxon>
        <taxon>Bacillales</taxon>
        <taxon>Paenibacillaceae</taxon>
        <taxon>Paenibacillus</taxon>
    </lineage>
</organism>
<dbReference type="PANTHER" id="PTHR43280:SF34">
    <property type="entry name" value="ARAC-FAMILY TRANSCRIPTIONAL REGULATOR"/>
    <property type="match status" value="1"/>
</dbReference>
<proteinExistence type="predicted"/>
<keyword evidence="2 5" id="KW-0238">DNA-binding</keyword>
<gene>
    <name evidence="5" type="ORF">SAMN05421578_13410</name>
</gene>
<keyword evidence="3" id="KW-0804">Transcription</keyword>